<sequence length="85" mass="9831">MTENARRPGGVLQASCNVQMVQYTANKWSNNKYNDIKRIQFIHLPLITIKHNSNNPNKERKKSCRQQYDDSGTNGYLQNCGSTIW</sequence>
<feature type="region of interest" description="Disordered" evidence="1">
    <location>
        <begin position="52"/>
        <end position="73"/>
    </location>
</feature>
<evidence type="ECO:0000256" key="1">
    <source>
        <dbReference type="SAM" id="MobiDB-lite"/>
    </source>
</evidence>
<protein>
    <submittedName>
        <fullName evidence="2">Uncharacterized protein</fullName>
    </submittedName>
</protein>
<evidence type="ECO:0000313" key="2">
    <source>
        <dbReference type="EMBL" id="MEQ2228636.1"/>
    </source>
</evidence>
<name>A0ABV0T9B2_9TELE</name>
<proteinExistence type="predicted"/>
<evidence type="ECO:0000313" key="3">
    <source>
        <dbReference type="Proteomes" id="UP001482620"/>
    </source>
</evidence>
<accession>A0ABV0T9B2</accession>
<dbReference type="Proteomes" id="UP001482620">
    <property type="component" value="Unassembled WGS sequence"/>
</dbReference>
<gene>
    <name evidence="2" type="ORF">ILYODFUR_010842</name>
</gene>
<reference evidence="2 3" key="1">
    <citation type="submission" date="2021-06" db="EMBL/GenBank/DDBJ databases">
        <authorList>
            <person name="Palmer J.M."/>
        </authorList>
    </citation>
    <scope>NUCLEOTIDE SEQUENCE [LARGE SCALE GENOMIC DNA]</scope>
    <source>
        <strain evidence="3">if_2019</strain>
        <tissue evidence="2">Muscle</tissue>
    </source>
</reference>
<keyword evidence="3" id="KW-1185">Reference proteome</keyword>
<comment type="caution">
    <text evidence="2">The sequence shown here is derived from an EMBL/GenBank/DDBJ whole genome shotgun (WGS) entry which is preliminary data.</text>
</comment>
<organism evidence="2 3">
    <name type="scientific">Ilyodon furcidens</name>
    <name type="common">goldbreast splitfin</name>
    <dbReference type="NCBI Taxonomy" id="33524"/>
    <lineage>
        <taxon>Eukaryota</taxon>
        <taxon>Metazoa</taxon>
        <taxon>Chordata</taxon>
        <taxon>Craniata</taxon>
        <taxon>Vertebrata</taxon>
        <taxon>Euteleostomi</taxon>
        <taxon>Actinopterygii</taxon>
        <taxon>Neopterygii</taxon>
        <taxon>Teleostei</taxon>
        <taxon>Neoteleostei</taxon>
        <taxon>Acanthomorphata</taxon>
        <taxon>Ovalentaria</taxon>
        <taxon>Atherinomorphae</taxon>
        <taxon>Cyprinodontiformes</taxon>
        <taxon>Goodeidae</taxon>
        <taxon>Ilyodon</taxon>
    </lineage>
</organism>
<dbReference type="EMBL" id="JAHRIQ010023971">
    <property type="protein sequence ID" value="MEQ2228636.1"/>
    <property type="molecule type" value="Genomic_DNA"/>
</dbReference>